<dbReference type="Pfam" id="PF00169">
    <property type="entry name" value="PH"/>
    <property type="match status" value="1"/>
</dbReference>
<proteinExistence type="inferred from homology"/>
<name>A0A2U1JF34_SMIAN</name>
<feature type="compositionally biased region" description="Low complexity" evidence="11">
    <location>
        <begin position="365"/>
        <end position="376"/>
    </location>
</feature>
<dbReference type="Pfam" id="PF00786">
    <property type="entry name" value="PBD"/>
    <property type="match status" value="1"/>
</dbReference>
<gene>
    <name evidence="15" type="ORF">BB558_000269</name>
</gene>
<feature type="domain" description="PH" evidence="12">
    <location>
        <begin position="3"/>
        <end position="94"/>
    </location>
</feature>
<dbReference type="SMART" id="SM00233">
    <property type="entry name" value="PH"/>
    <property type="match status" value="1"/>
</dbReference>
<dbReference type="CDD" id="cd01093">
    <property type="entry name" value="CRIB_PAK_like"/>
    <property type="match status" value="1"/>
</dbReference>
<dbReference type="Gene3D" id="3.30.200.20">
    <property type="entry name" value="Phosphorylase Kinase, domain 1"/>
    <property type="match status" value="1"/>
</dbReference>
<dbReference type="SMART" id="SM00220">
    <property type="entry name" value="S_TKc"/>
    <property type="match status" value="1"/>
</dbReference>
<comment type="catalytic activity">
    <reaction evidence="8">
        <text>L-threonyl-[protein] + ATP = O-phospho-L-threonyl-[protein] + ADP + H(+)</text>
        <dbReference type="Rhea" id="RHEA:46608"/>
        <dbReference type="Rhea" id="RHEA-COMP:11060"/>
        <dbReference type="Rhea" id="RHEA-COMP:11605"/>
        <dbReference type="ChEBI" id="CHEBI:15378"/>
        <dbReference type="ChEBI" id="CHEBI:30013"/>
        <dbReference type="ChEBI" id="CHEBI:30616"/>
        <dbReference type="ChEBI" id="CHEBI:61977"/>
        <dbReference type="ChEBI" id="CHEBI:456216"/>
        <dbReference type="EC" id="2.7.11.1"/>
    </reaction>
</comment>
<dbReference type="InterPro" id="IPR011993">
    <property type="entry name" value="PH-like_dom_sf"/>
</dbReference>
<evidence type="ECO:0000256" key="4">
    <source>
        <dbReference type="ARBA" id="ARBA00022679"/>
    </source>
</evidence>
<feature type="compositionally biased region" description="Polar residues" evidence="11">
    <location>
        <begin position="208"/>
        <end position="238"/>
    </location>
</feature>
<dbReference type="FunFam" id="3.30.200.20:FF:000705">
    <property type="entry name" value="Non-specific serine/threonine protein kinase"/>
    <property type="match status" value="1"/>
</dbReference>
<dbReference type="CDD" id="cd13279">
    <property type="entry name" value="PH_Cla4_Ste20"/>
    <property type="match status" value="1"/>
</dbReference>
<evidence type="ECO:0000256" key="11">
    <source>
        <dbReference type="SAM" id="MobiDB-lite"/>
    </source>
</evidence>
<evidence type="ECO:0000259" key="12">
    <source>
        <dbReference type="PROSITE" id="PS50003"/>
    </source>
</evidence>
<keyword evidence="16" id="KW-1185">Reference proteome</keyword>
<dbReference type="InterPro" id="IPR001849">
    <property type="entry name" value="PH_domain"/>
</dbReference>
<evidence type="ECO:0000256" key="2">
    <source>
        <dbReference type="ARBA" id="ARBA00012513"/>
    </source>
</evidence>
<accession>A0A2U1JF34</accession>
<dbReference type="GO" id="GO:0106310">
    <property type="term" value="F:protein serine kinase activity"/>
    <property type="evidence" value="ECO:0007669"/>
    <property type="project" value="RHEA"/>
</dbReference>
<evidence type="ECO:0000256" key="1">
    <source>
        <dbReference type="ARBA" id="ARBA00008874"/>
    </source>
</evidence>
<feature type="domain" description="CRIB" evidence="14">
    <location>
        <begin position="140"/>
        <end position="153"/>
    </location>
</feature>
<dbReference type="SUPFAM" id="SSF56112">
    <property type="entry name" value="Protein kinase-like (PK-like)"/>
    <property type="match status" value="1"/>
</dbReference>
<feature type="region of interest" description="Disordered" evidence="11">
    <location>
        <begin position="208"/>
        <end position="256"/>
    </location>
</feature>
<evidence type="ECO:0000256" key="8">
    <source>
        <dbReference type="ARBA" id="ARBA00047899"/>
    </source>
</evidence>
<dbReference type="InterPro" id="IPR000095">
    <property type="entry name" value="CRIB_dom"/>
</dbReference>
<evidence type="ECO:0000259" key="13">
    <source>
        <dbReference type="PROSITE" id="PS50011"/>
    </source>
</evidence>
<dbReference type="EC" id="2.7.11.1" evidence="2"/>
<comment type="caution">
    <text evidence="15">The sequence shown here is derived from an EMBL/GenBank/DDBJ whole genome shotgun (WGS) entry which is preliminary data.</text>
</comment>
<evidence type="ECO:0000256" key="3">
    <source>
        <dbReference type="ARBA" id="ARBA00022527"/>
    </source>
</evidence>
<dbReference type="PANTHER" id="PTHR45832">
    <property type="entry name" value="SERINE/THREONINE-PROTEIN KINASE SAMKA-RELATED-RELATED"/>
    <property type="match status" value="1"/>
</dbReference>
<sequence>MTSIIKRGHLVIKESWLWSKRWAVLRRETLTFHKNNGTRQVLLMIFLKDVTRVSRTDLKTYCIEINTKDRDFYIQCRSDDDLYSWLDSIYENTTILSPTSTPNLIKSCCKHKVNTTKTEKKDSGTCVTNTNNNCPLLSDVSSPTNFHHRVHVDFDPNSGMFIGLPDQWSKLLQTSNITQQDYAQNPQAVLDVLEFYTKNAGENQSSYGNNISMLAGPSSSGQITDSRSNYDSQKSFNENKPLPPPQRPNLASVNLPATKPDSVLRAQAQQEDYETRKLQQQKAQLQKLHEMQLDQERKKQEATAAKKQQEMDFKRAQEAEKQRQLESLHNQQKQQNINYQKTYNSHSNYTQNPQYHQHSYLQNPLTSSNSSNLNNTKIPTNPNKDKVYQQYLEKEKPQQNKNLPADVSEKAKDQALAALTGKMEQVSVKPKQETTRLSTLSESQIMTKLREIVSNKDPKVLYSKIKKIGQGASGSVYMAKSLVSKRIVAIKQMDLKAQPRKELLVNEILVMRESHHPNIVNYIESFLLGNSDLWVVMEYMNGGALTDVIDNNSMNENQIATISLEVCRGLHHLHEQKIIHRDIKSDNVLLGEDCSVKITDFGFCAKLSDQRSKRATMVGTPYWMAPEVVKQKPYGPKVDVWSLGIMVIEMVESEPPYLDEEPLKALYLIATNGTPALKSPETLSIELKSFLAECLCVDVDSRATIEELLHQDFISKFSRSASILKPLLG</sequence>
<organism evidence="15 16">
    <name type="scientific">Smittium angustum</name>
    <dbReference type="NCBI Taxonomy" id="133377"/>
    <lineage>
        <taxon>Eukaryota</taxon>
        <taxon>Fungi</taxon>
        <taxon>Fungi incertae sedis</taxon>
        <taxon>Zoopagomycota</taxon>
        <taxon>Kickxellomycotina</taxon>
        <taxon>Harpellomycetes</taxon>
        <taxon>Harpellales</taxon>
        <taxon>Legeriomycetaceae</taxon>
        <taxon>Smittium</taxon>
    </lineage>
</organism>
<keyword evidence="7 10" id="KW-0067">ATP-binding</keyword>
<dbReference type="FunFam" id="1.10.510.10:FF:000139">
    <property type="entry name" value="Non-specific serine/threonine protein kinase"/>
    <property type="match status" value="1"/>
</dbReference>
<comment type="catalytic activity">
    <reaction evidence="9">
        <text>L-seryl-[protein] + ATP = O-phospho-L-seryl-[protein] + ADP + H(+)</text>
        <dbReference type="Rhea" id="RHEA:17989"/>
        <dbReference type="Rhea" id="RHEA-COMP:9863"/>
        <dbReference type="Rhea" id="RHEA-COMP:11604"/>
        <dbReference type="ChEBI" id="CHEBI:15378"/>
        <dbReference type="ChEBI" id="CHEBI:29999"/>
        <dbReference type="ChEBI" id="CHEBI:30616"/>
        <dbReference type="ChEBI" id="CHEBI:83421"/>
        <dbReference type="ChEBI" id="CHEBI:456216"/>
        <dbReference type="EC" id="2.7.11.1"/>
    </reaction>
</comment>
<keyword evidence="6" id="KW-0418">Kinase</keyword>
<keyword evidence="4" id="KW-0808">Transferase</keyword>
<dbReference type="PROSITE" id="PS50011">
    <property type="entry name" value="PROTEIN_KINASE_DOM"/>
    <property type="match status" value="1"/>
</dbReference>
<dbReference type="InterPro" id="IPR011009">
    <property type="entry name" value="Kinase-like_dom_sf"/>
</dbReference>
<keyword evidence="5 10" id="KW-0547">Nucleotide-binding</keyword>
<dbReference type="PROSITE" id="PS00108">
    <property type="entry name" value="PROTEIN_KINASE_ST"/>
    <property type="match status" value="1"/>
</dbReference>
<dbReference type="Gene3D" id="2.30.29.30">
    <property type="entry name" value="Pleckstrin-homology domain (PH domain)/Phosphotyrosine-binding domain (PTB)"/>
    <property type="match status" value="1"/>
</dbReference>
<dbReference type="SUPFAM" id="SSF50729">
    <property type="entry name" value="PH domain-like"/>
    <property type="match status" value="1"/>
</dbReference>
<evidence type="ECO:0000313" key="16">
    <source>
        <dbReference type="Proteomes" id="UP000245591"/>
    </source>
</evidence>
<reference evidence="15 16" key="1">
    <citation type="journal article" date="2018" name="MBio">
        <title>Comparative Genomics Reveals the Core Gene Toolbox for the Fungus-Insect Symbiosis.</title>
        <authorList>
            <person name="Wang Y."/>
            <person name="Stata M."/>
            <person name="Wang W."/>
            <person name="Stajich J.E."/>
            <person name="White M.M."/>
            <person name="Moncalvo J.M."/>
        </authorList>
    </citation>
    <scope>NUCLEOTIDE SEQUENCE [LARGE SCALE GENOMIC DNA]</scope>
    <source>
        <strain evidence="15 16">AUS-126-30</strain>
    </source>
</reference>
<dbReference type="InterPro" id="IPR000719">
    <property type="entry name" value="Prot_kinase_dom"/>
</dbReference>
<dbReference type="FunFam" id="3.90.810.10:FF:000005">
    <property type="entry name" value="Non-specific serine/threonine protein kinase"/>
    <property type="match status" value="1"/>
</dbReference>
<dbReference type="PROSITE" id="PS50003">
    <property type="entry name" value="PH_DOMAIN"/>
    <property type="match status" value="1"/>
</dbReference>
<evidence type="ECO:0000256" key="10">
    <source>
        <dbReference type="PROSITE-ProRule" id="PRU10141"/>
    </source>
</evidence>
<evidence type="ECO:0000313" key="15">
    <source>
        <dbReference type="EMBL" id="PWA03614.1"/>
    </source>
</evidence>
<dbReference type="Gene3D" id="1.10.510.10">
    <property type="entry name" value="Transferase(Phosphotransferase) domain 1"/>
    <property type="match status" value="1"/>
</dbReference>
<dbReference type="Pfam" id="PF00069">
    <property type="entry name" value="Pkinase"/>
    <property type="match status" value="1"/>
</dbReference>
<dbReference type="InterPro" id="IPR036936">
    <property type="entry name" value="CRIB_dom_sf"/>
</dbReference>
<dbReference type="InterPro" id="IPR008271">
    <property type="entry name" value="Ser/Thr_kinase_AS"/>
</dbReference>
<dbReference type="InterPro" id="IPR033923">
    <property type="entry name" value="PAK_BD"/>
</dbReference>
<evidence type="ECO:0000256" key="5">
    <source>
        <dbReference type="ARBA" id="ARBA00022741"/>
    </source>
</evidence>
<dbReference type="GO" id="GO:0004674">
    <property type="term" value="F:protein serine/threonine kinase activity"/>
    <property type="evidence" value="ECO:0007669"/>
    <property type="project" value="UniProtKB-KW"/>
</dbReference>
<dbReference type="EMBL" id="MBFU01000011">
    <property type="protein sequence ID" value="PWA03614.1"/>
    <property type="molecule type" value="Genomic_DNA"/>
</dbReference>
<feature type="compositionally biased region" description="Basic and acidic residues" evidence="11">
    <location>
        <begin position="307"/>
        <end position="326"/>
    </location>
</feature>
<dbReference type="InterPro" id="IPR051931">
    <property type="entry name" value="PAK3-like"/>
</dbReference>
<feature type="region of interest" description="Disordered" evidence="11">
    <location>
        <begin position="361"/>
        <end position="383"/>
    </location>
</feature>
<dbReference type="PANTHER" id="PTHR45832:SF22">
    <property type="entry name" value="SERINE_THREONINE-PROTEIN KINASE SAMKA-RELATED"/>
    <property type="match status" value="1"/>
</dbReference>
<evidence type="ECO:0000256" key="6">
    <source>
        <dbReference type="ARBA" id="ARBA00022777"/>
    </source>
</evidence>
<feature type="region of interest" description="Disordered" evidence="11">
    <location>
        <begin position="293"/>
        <end position="332"/>
    </location>
</feature>
<protein>
    <recommendedName>
        <fullName evidence="2">non-specific serine/threonine protein kinase</fullName>
        <ecNumber evidence="2">2.7.11.1</ecNumber>
    </recommendedName>
</protein>
<dbReference type="Gene3D" id="3.90.810.10">
    <property type="entry name" value="CRIB domain"/>
    <property type="match status" value="1"/>
</dbReference>
<keyword evidence="3" id="KW-0723">Serine/threonine-protein kinase</keyword>
<dbReference type="InterPro" id="IPR017441">
    <property type="entry name" value="Protein_kinase_ATP_BS"/>
</dbReference>
<dbReference type="AlphaFoldDB" id="A0A2U1JF34"/>
<evidence type="ECO:0000256" key="7">
    <source>
        <dbReference type="ARBA" id="ARBA00022840"/>
    </source>
</evidence>
<feature type="binding site" evidence="10">
    <location>
        <position position="491"/>
    </location>
    <ligand>
        <name>ATP</name>
        <dbReference type="ChEBI" id="CHEBI:30616"/>
    </ligand>
</feature>
<dbReference type="Proteomes" id="UP000245591">
    <property type="component" value="Unassembled WGS sequence"/>
</dbReference>
<evidence type="ECO:0000256" key="9">
    <source>
        <dbReference type="ARBA" id="ARBA00048679"/>
    </source>
</evidence>
<dbReference type="SMART" id="SM00285">
    <property type="entry name" value="PBD"/>
    <property type="match status" value="1"/>
</dbReference>
<dbReference type="PROSITE" id="PS00107">
    <property type="entry name" value="PROTEIN_KINASE_ATP"/>
    <property type="match status" value="1"/>
</dbReference>
<dbReference type="PROSITE" id="PS50108">
    <property type="entry name" value="CRIB"/>
    <property type="match status" value="1"/>
</dbReference>
<feature type="domain" description="Protein kinase" evidence="13">
    <location>
        <begin position="462"/>
        <end position="714"/>
    </location>
</feature>
<comment type="similarity">
    <text evidence="1">Belongs to the protein kinase superfamily. STE Ser/Thr protein kinase family. STE20 subfamily.</text>
</comment>
<dbReference type="GO" id="GO:0005524">
    <property type="term" value="F:ATP binding"/>
    <property type="evidence" value="ECO:0007669"/>
    <property type="project" value="UniProtKB-UniRule"/>
</dbReference>
<evidence type="ECO:0000259" key="14">
    <source>
        <dbReference type="PROSITE" id="PS50108"/>
    </source>
</evidence>
<dbReference type="CDD" id="cd06614">
    <property type="entry name" value="STKc_PAK"/>
    <property type="match status" value="1"/>
</dbReference>